<evidence type="ECO:0000259" key="3">
    <source>
        <dbReference type="SMART" id="SM00822"/>
    </source>
</evidence>
<dbReference type="EMBL" id="BMHA01000006">
    <property type="protein sequence ID" value="GGI06256.1"/>
    <property type="molecule type" value="Genomic_DNA"/>
</dbReference>
<comment type="similarity">
    <text evidence="1">Belongs to the short-chain dehydrogenases/reductases (SDR) family.</text>
</comment>
<dbReference type="InterPro" id="IPR020904">
    <property type="entry name" value="Sc_DH/Rdtase_CS"/>
</dbReference>
<dbReference type="InterPro" id="IPR036291">
    <property type="entry name" value="NAD(P)-bd_dom_sf"/>
</dbReference>
<dbReference type="AlphaFoldDB" id="A0A8J3ETT7"/>
<accession>A0A8J3ETT7</accession>
<comment type="caution">
    <text evidence="4">The sequence shown here is derived from an EMBL/GenBank/DDBJ whole genome shotgun (WGS) entry which is preliminary data.</text>
</comment>
<dbReference type="FunFam" id="3.40.50.720:FF:000173">
    <property type="entry name" value="3-oxoacyl-[acyl-carrier protein] reductase"/>
    <property type="match status" value="1"/>
</dbReference>
<dbReference type="Pfam" id="PF13561">
    <property type="entry name" value="adh_short_C2"/>
    <property type="match status" value="1"/>
</dbReference>
<dbReference type="GO" id="GO:0032787">
    <property type="term" value="P:monocarboxylic acid metabolic process"/>
    <property type="evidence" value="ECO:0007669"/>
    <property type="project" value="UniProtKB-ARBA"/>
</dbReference>
<dbReference type="GO" id="GO:0016491">
    <property type="term" value="F:oxidoreductase activity"/>
    <property type="evidence" value="ECO:0007669"/>
    <property type="project" value="UniProtKB-KW"/>
</dbReference>
<dbReference type="PANTHER" id="PTHR42879">
    <property type="entry name" value="3-OXOACYL-(ACYL-CARRIER-PROTEIN) REDUCTASE"/>
    <property type="match status" value="1"/>
</dbReference>
<dbReference type="InterPro" id="IPR002347">
    <property type="entry name" value="SDR_fam"/>
</dbReference>
<dbReference type="Proteomes" id="UP000650511">
    <property type="component" value="Unassembled WGS sequence"/>
</dbReference>
<dbReference type="PRINTS" id="PR00080">
    <property type="entry name" value="SDRFAMILY"/>
</dbReference>
<evidence type="ECO:0000313" key="4">
    <source>
        <dbReference type="EMBL" id="GGI06256.1"/>
    </source>
</evidence>
<dbReference type="InterPro" id="IPR050259">
    <property type="entry name" value="SDR"/>
</dbReference>
<protein>
    <submittedName>
        <fullName evidence="4">Beta-ketoacyl-ACP reductase</fullName>
    </submittedName>
</protein>
<keyword evidence="5" id="KW-1185">Reference proteome</keyword>
<name>A0A8J3ETT7_9ACTN</name>
<feature type="domain" description="Ketoreductase" evidence="3">
    <location>
        <begin position="3"/>
        <end position="205"/>
    </location>
</feature>
<dbReference type="PRINTS" id="PR00081">
    <property type="entry name" value="GDHRDH"/>
</dbReference>
<dbReference type="OrthoDB" id="9804774at2"/>
<evidence type="ECO:0000256" key="1">
    <source>
        <dbReference type="ARBA" id="ARBA00006484"/>
    </source>
</evidence>
<dbReference type="PANTHER" id="PTHR42879:SF2">
    <property type="entry name" value="3-OXOACYL-[ACYL-CARRIER-PROTEIN] REDUCTASE FABG"/>
    <property type="match status" value="1"/>
</dbReference>
<gene>
    <name evidence="4" type="ORF">GCM10011354_18180</name>
</gene>
<reference evidence="4" key="2">
    <citation type="submission" date="2020-09" db="EMBL/GenBank/DDBJ databases">
        <authorList>
            <person name="Sun Q."/>
            <person name="Zhou Y."/>
        </authorList>
    </citation>
    <scope>NUCLEOTIDE SEQUENCE</scope>
    <source>
        <strain evidence="4">CGMCC 1.14988</strain>
    </source>
</reference>
<dbReference type="RefSeq" id="WP_130650609.1">
    <property type="nucleotide sequence ID" value="NZ_BMHA01000006.1"/>
</dbReference>
<keyword evidence="2" id="KW-0560">Oxidoreductase</keyword>
<dbReference type="NCBIfam" id="NF009466">
    <property type="entry name" value="PRK12826.1-2"/>
    <property type="match status" value="1"/>
</dbReference>
<dbReference type="PROSITE" id="PS00061">
    <property type="entry name" value="ADH_SHORT"/>
    <property type="match status" value="1"/>
</dbReference>
<evidence type="ECO:0000256" key="2">
    <source>
        <dbReference type="ARBA" id="ARBA00023002"/>
    </source>
</evidence>
<proteinExistence type="inferred from homology"/>
<reference evidence="4" key="1">
    <citation type="journal article" date="2014" name="Int. J. Syst. Evol. Microbiol.">
        <title>Complete genome sequence of Corynebacterium casei LMG S-19264T (=DSM 44701T), isolated from a smear-ripened cheese.</title>
        <authorList>
            <consortium name="US DOE Joint Genome Institute (JGI-PGF)"/>
            <person name="Walter F."/>
            <person name="Albersmeier A."/>
            <person name="Kalinowski J."/>
            <person name="Ruckert C."/>
        </authorList>
    </citation>
    <scope>NUCLEOTIDE SEQUENCE</scope>
    <source>
        <strain evidence="4">CGMCC 1.14988</strain>
    </source>
</reference>
<dbReference type="SMART" id="SM00822">
    <property type="entry name" value="PKS_KR"/>
    <property type="match status" value="1"/>
</dbReference>
<organism evidence="4 5">
    <name type="scientific">Egicoccus halophilus</name>
    <dbReference type="NCBI Taxonomy" id="1670830"/>
    <lineage>
        <taxon>Bacteria</taxon>
        <taxon>Bacillati</taxon>
        <taxon>Actinomycetota</taxon>
        <taxon>Nitriliruptoria</taxon>
        <taxon>Egicoccales</taxon>
        <taxon>Egicoccaceae</taxon>
        <taxon>Egicoccus</taxon>
    </lineage>
</organism>
<dbReference type="Gene3D" id="3.40.50.720">
    <property type="entry name" value="NAD(P)-binding Rossmann-like Domain"/>
    <property type="match status" value="1"/>
</dbReference>
<evidence type="ECO:0000313" key="5">
    <source>
        <dbReference type="Proteomes" id="UP000650511"/>
    </source>
</evidence>
<dbReference type="SUPFAM" id="SSF51735">
    <property type="entry name" value="NAD(P)-binding Rossmann-fold domains"/>
    <property type="match status" value="1"/>
</dbReference>
<dbReference type="InterPro" id="IPR057326">
    <property type="entry name" value="KR_dom"/>
</dbReference>
<sequence>MTRIALVTGGSGGIGAATCHALAASGHTVLVGYGSNADAAGKVAADAPGEASPLHVDVTDEDSVAAAVAHATERGTLAVVVNNAGVADDDLLLRLDPARFDRTIEVNLRGAYLVSRAAMRPMLRARFGRIVNIASVVALRGNVGQTAYAASKAGLIGFSKSLAREVGRKGVTVNVVAPGFVATPMTDALGDEAREALRSQAPTGRAVEPDEVAATVAFLASDVAGSTTGAVIPVDGGAGI</sequence>